<dbReference type="PRINTS" id="PR00069">
    <property type="entry name" value="ALDKETRDTASE"/>
</dbReference>
<dbReference type="Gene3D" id="3.20.20.100">
    <property type="entry name" value="NADP-dependent oxidoreductase domain"/>
    <property type="match status" value="1"/>
</dbReference>
<comment type="caution">
    <text evidence="5">The sequence shown here is derived from an EMBL/GenBank/DDBJ whole genome shotgun (WGS) entry which is preliminary data.</text>
</comment>
<dbReference type="InterPro" id="IPR020471">
    <property type="entry name" value="AKR"/>
</dbReference>
<feature type="domain" description="NADP-dependent oxidoreductase" evidence="4">
    <location>
        <begin position="33"/>
        <end position="324"/>
    </location>
</feature>
<evidence type="ECO:0000256" key="1">
    <source>
        <dbReference type="PIRSR" id="PIRSR000097-1"/>
    </source>
</evidence>
<evidence type="ECO:0000313" key="5">
    <source>
        <dbReference type="EMBL" id="GIQ81569.1"/>
    </source>
</evidence>
<keyword evidence="6" id="KW-1185">Reference proteome</keyword>
<reference evidence="5 6" key="1">
    <citation type="journal article" date="2018" name="PLoS ONE">
        <title>The draft genome of Kipferlia bialata reveals reductive genome evolution in fornicate parasites.</title>
        <authorList>
            <person name="Tanifuji G."/>
            <person name="Takabayashi S."/>
            <person name="Kume K."/>
            <person name="Takagi M."/>
            <person name="Nakayama T."/>
            <person name="Kamikawa R."/>
            <person name="Inagaki Y."/>
            <person name="Hashimoto T."/>
        </authorList>
    </citation>
    <scope>NUCLEOTIDE SEQUENCE [LARGE SCALE GENOMIC DNA]</scope>
    <source>
        <strain evidence="5">NY0173</strain>
    </source>
</reference>
<gene>
    <name evidence="5" type="ORF">KIPB_002547</name>
</gene>
<feature type="site" description="Lowers pKa of active site Tyr" evidence="3">
    <location>
        <position position="96"/>
    </location>
</feature>
<dbReference type="SUPFAM" id="SSF51430">
    <property type="entry name" value="NAD(P)-linked oxidoreductase"/>
    <property type="match status" value="1"/>
</dbReference>
<feature type="binding site" evidence="2">
    <location>
        <position position="129"/>
    </location>
    <ligand>
        <name>substrate</name>
    </ligand>
</feature>
<dbReference type="PIRSF" id="PIRSF000097">
    <property type="entry name" value="AKR"/>
    <property type="match status" value="1"/>
</dbReference>
<dbReference type="PROSITE" id="PS00063">
    <property type="entry name" value="ALDOKETO_REDUCTASE_3"/>
    <property type="match status" value="1"/>
</dbReference>
<dbReference type="EMBL" id="BDIP01000430">
    <property type="protein sequence ID" value="GIQ81569.1"/>
    <property type="molecule type" value="Genomic_DNA"/>
</dbReference>
<name>A0A9K3GF20_9EUKA</name>
<dbReference type="PROSITE" id="PS00062">
    <property type="entry name" value="ALDOKETO_REDUCTASE_2"/>
    <property type="match status" value="1"/>
</dbReference>
<dbReference type="InterPro" id="IPR023210">
    <property type="entry name" value="NADP_OxRdtase_dom"/>
</dbReference>
<dbReference type="Proteomes" id="UP000265618">
    <property type="component" value="Unassembled WGS sequence"/>
</dbReference>
<dbReference type="Pfam" id="PF00248">
    <property type="entry name" value="Aldo_ket_red"/>
    <property type="match status" value="1"/>
</dbReference>
<evidence type="ECO:0000256" key="2">
    <source>
        <dbReference type="PIRSR" id="PIRSR000097-2"/>
    </source>
</evidence>
<proteinExistence type="predicted"/>
<dbReference type="AlphaFoldDB" id="A0A9K3GF20"/>
<feature type="active site" description="Proton donor" evidence="1">
    <location>
        <position position="67"/>
    </location>
</feature>
<evidence type="ECO:0000259" key="4">
    <source>
        <dbReference type="Pfam" id="PF00248"/>
    </source>
</evidence>
<dbReference type="PANTHER" id="PTHR11732">
    <property type="entry name" value="ALDO/KETO REDUCTASE"/>
    <property type="match status" value="1"/>
</dbReference>
<dbReference type="OrthoDB" id="416253at2759"/>
<sequence>MCLCSSRSGGPRSILGVISTCSLPSKSIMPHAIALGTWQLKGQAATDLVRGAILEGGVREIDCAWEYLNEVEIGVGVKEAIQTGVVSREDLTITSKLWGTFHRPELVRPALLQSLDNLGVSYLDTYIIHWPMSFRPMPVKEGDGLIPPYAAVTDEMLYPRGEDGKIAYDRTSVLDTWRAMEALVDEGLVRHIGVSNFPVILLHDLLCGNRHPVYCNQIELHCLLQQRPLVDYCIERGVRVVGYSPLGGSYTYGAHKGVHLLANSVVGEVAERHSCTPAQVLLRYLTQRYGDMVTLIPRTRHVERTSQNLAAQSITLDEEAMESLLGLDANIRFNDAGGVHWGVPSFD</sequence>
<evidence type="ECO:0000313" key="6">
    <source>
        <dbReference type="Proteomes" id="UP000265618"/>
    </source>
</evidence>
<accession>A0A9K3GF20</accession>
<organism evidence="5 6">
    <name type="scientific">Kipferlia bialata</name>
    <dbReference type="NCBI Taxonomy" id="797122"/>
    <lineage>
        <taxon>Eukaryota</taxon>
        <taxon>Metamonada</taxon>
        <taxon>Carpediemonas-like organisms</taxon>
        <taxon>Kipferlia</taxon>
    </lineage>
</organism>
<dbReference type="GO" id="GO:0016491">
    <property type="term" value="F:oxidoreductase activity"/>
    <property type="evidence" value="ECO:0007669"/>
    <property type="project" value="InterPro"/>
</dbReference>
<protein>
    <submittedName>
        <fullName evidence="5">Aldo/keto reductase</fullName>
    </submittedName>
</protein>
<evidence type="ECO:0000256" key="3">
    <source>
        <dbReference type="PIRSR" id="PIRSR000097-3"/>
    </source>
</evidence>
<dbReference type="InterPro" id="IPR036812">
    <property type="entry name" value="NAD(P)_OxRdtase_dom_sf"/>
</dbReference>
<dbReference type="InterPro" id="IPR018170">
    <property type="entry name" value="Aldo/ket_reductase_CS"/>
</dbReference>